<sequence length="229" mass="24519">MRIAVPREVKEQEFRVALTPAGAGELTACGHEVLIEAGAGVGSGFADIDYVAHGARTVSGPAAVWAGAELVLKVKEPVPEEYSRLRAGQVLFAYLHLAASRQCTEAILASGITAIAYETVRAADGSLPLLAPMSEVAGRLGPQVGARCRTPPPSRSPTRRCRMCGPSPNTVGGRLWPPIPNWRTASPPTRANCCRRKWPPRTGIPSRSDPYTSRVRRRQADRAACRDCG</sequence>
<proteinExistence type="predicted"/>
<comment type="caution">
    <text evidence="3">The sequence shown here is derived from an EMBL/GenBank/DDBJ whole genome shotgun (WGS) entry which is preliminary data.</text>
</comment>
<dbReference type="GO" id="GO:0006524">
    <property type="term" value="P:alanine catabolic process"/>
    <property type="evidence" value="ECO:0007669"/>
    <property type="project" value="TreeGrafter"/>
</dbReference>
<dbReference type="GO" id="GO:0000286">
    <property type="term" value="F:alanine dehydrogenase activity"/>
    <property type="evidence" value="ECO:0007669"/>
    <property type="project" value="TreeGrafter"/>
</dbReference>
<feature type="domain" description="Alanine dehydrogenase/pyridine nucleotide transhydrogenase N-terminal" evidence="2">
    <location>
        <begin position="4"/>
        <end position="137"/>
    </location>
</feature>
<dbReference type="Gene3D" id="3.40.50.720">
    <property type="entry name" value="NAD(P)-binding Rossmann-like Domain"/>
    <property type="match status" value="1"/>
</dbReference>
<dbReference type="Proteomes" id="UP000266677">
    <property type="component" value="Unassembled WGS sequence"/>
</dbReference>
<keyword evidence="4" id="KW-1185">Reference proteome</keyword>
<dbReference type="AlphaFoldDB" id="A0A3A4KJG3"/>
<dbReference type="EMBL" id="QZFU01000045">
    <property type="protein sequence ID" value="RJO69323.1"/>
    <property type="molecule type" value="Genomic_DNA"/>
</dbReference>
<feature type="region of interest" description="Disordered" evidence="1">
    <location>
        <begin position="195"/>
        <end position="229"/>
    </location>
</feature>
<dbReference type="OrthoDB" id="9804592at2"/>
<dbReference type="SMART" id="SM01003">
    <property type="entry name" value="AlaDh_PNT_N"/>
    <property type="match status" value="1"/>
</dbReference>
<feature type="compositionally biased region" description="Basic and acidic residues" evidence="1">
    <location>
        <begin position="218"/>
        <end position="229"/>
    </location>
</feature>
<organism evidence="3 4">
    <name type="scientific">Nocardia panacis</name>
    <dbReference type="NCBI Taxonomy" id="2340916"/>
    <lineage>
        <taxon>Bacteria</taxon>
        <taxon>Bacillati</taxon>
        <taxon>Actinomycetota</taxon>
        <taxon>Actinomycetes</taxon>
        <taxon>Mycobacteriales</taxon>
        <taxon>Nocardiaceae</taxon>
        <taxon>Nocardia</taxon>
    </lineage>
</organism>
<accession>A0A3A4KJG3</accession>
<dbReference type="PANTHER" id="PTHR42795:SF1">
    <property type="entry name" value="ALANINE DEHYDROGENASE"/>
    <property type="match status" value="1"/>
</dbReference>
<evidence type="ECO:0000313" key="3">
    <source>
        <dbReference type="EMBL" id="RJO69323.1"/>
    </source>
</evidence>
<gene>
    <name evidence="3" type="ORF">D5S18_30560</name>
</gene>
<protein>
    <recommendedName>
        <fullName evidence="2">Alanine dehydrogenase/pyridine nucleotide transhydrogenase N-terminal domain-containing protein</fullName>
    </recommendedName>
</protein>
<evidence type="ECO:0000256" key="1">
    <source>
        <dbReference type="SAM" id="MobiDB-lite"/>
    </source>
</evidence>
<evidence type="ECO:0000313" key="4">
    <source>
        <dbReference type="Proteomes" id="UP000266677"/>
    </source>
</evidence>
<dbReference type="GO" id="GO:0005886">
    <property type="term" value="C:plasma membrane"/>
    <property type="evidence" value="ECO:0007669"/>
    <property type="project" value="TreeGrafter"/>
</dbReference>
<dbReference type="PANTHER" id="PTHR42795">
    <property type="entry name" value="ALANINE DEHYDROGENASE"/>
    <property type="match status" value="1"/>
</dbReference>
<evidence type="ECO:0000259" key="2">
    <source>
        <dbReference type="SMART" id="SM01003"/>
    </source>
</evidence>
<name>A0A3A4KJG3_9NOCA</name>
<reference evidence="3 4" key="1">
    <citation type="submission" date="2018-09" db="EMBL/GenBank/DDBJ databases">
        <title>YIM PH21274 draft genome.</title>
        <authorList>
            <person name="Miao C."/>
        </authorList>
    </citation>
    <scope>NUCLEOTIDE SEQUENCE [LARGE SCALE GENOMIC DNA]</scope>
    <source>
        <strain evidence="3 4">YIM PH 21724</strain>
    </source>
</reference>
<dbReference type="InterPro" id="IPR007886">
    <property type="entry name" value="AlaDH/PNT_N"/>
</dbReference>
<dbReference type="SUPFAM" id="SSF52283">
    <property type="entry name" value="Formate/glycerate dehydrogenase catalytic domain-like"/>
    <property type="match status" value="1"/>
</dbReference>
<dbReference type="Pfam" id="PF05222">
    <property type="entry name" value="AlaDh_PNT_N"/>
    <property type="match status" value="1"/>
</dbReference>